<keyword evidence="1" id="KW-0812">Transmembrane</keyword>
<feature type="transmembrane region" description="Helical" evidence="1">
    <location>
        <begin position="92"/>
        <end position="113"/>
    </location>
</feature>
<reference evidence="2 3" key="1">
    <citation type="submission" date="2024-03" db="EMBL/GenBank/DDBJ databases">
        <title>Aquirufa genome sequencing.</title>
        <authorList>
            <person name="Pitt A."/>
            <person name="Hahn M.W."/>
        </authorList>
    </citation>
    <scope>NUCLEOTIDE SEQUENCE [LARGE SCALE GENOMIC DNA]</scope>
    <source>
        <strain evidence="2 3">PLAD-142S6K</strain>
    </source>
</reference>
<sequence length="119" mass="13763">MIYCIAGLIGFVSSIIFLRLDFMPKLKTILHLNHAMLTLIQSDSSDDIKQQGILMHSRNLFKTSIILFIITFVTLVPFGFFGWIFWNEIQLMNIMLLSSVINLIGFLVGLLLFHHKYEK</sequence>
<feature type="transmembrane region" description="Helical" evidence="1">
    <location>
        <begin position="65"/>
        <end position="86"/>
    </location>
</feature>
<keyword evidence="3" id="KW-1185">Reference proteome</keyword>
<name>A0ABW6D382_9BACT</name>
<feature type="transmembrane region" description="Helical" evidence="1">
    <location>
        <begin position="6"/>
        <end position="22"/>
    </location>
</feature>
<keyword evidence="1" id="KW-1133">Transmembrane helix</keyword>
<dbReference type="RefSeq" id="WP_377977118.1">
    <property type="nucleotide sequence ID" value="NZ_JBBKYA010000005.1"/>
</dbReference>
<dbReference type="EMBL" id="JBBKYA010000005">
    <property type="protein sequence ID" value="MFD3276676.1"/>
    <property type="molecule type" value="Genomic_DNA"/>
</dbReference>
<organism evidence="2 3">
    <name type="scientific">Aquirufa echingensis</name>
    <dbReference type="NCBI Taxonomy" id="3096516"/>
    <lineage>
        <taxon>Bacteria</taxon>
        <taxon>Pseudomonadati</taxon>
        <taxon>Bacteroidota</taxon>
        <taxon>Cytophagia</taxon>
        <taxon>Cytophagales</taxon>
        <taxon>Flectobacillaceae</taxon>
        <taxon>Aquirufa</taxon>
    </lineage>
</organism>
<keyword evidence="1" id="KW-0472">Membrane</keyword>
<comment type="caution">
    <text evidence="2">The sequence shown here is derived from an EMBL/GenBank/DDBJ whole genome shotgun (WGS) entry which is preliminary data.</text>
</comment>
<evidence type="ECO:0000313" key="2">
    <source>
        <dbReference type="EMBL" id="MFD3276676.1"/>
    </source>
</evidence>
<accession>A0ABW6D382</accession>
<evidence type="ECO:0000256" key="1">
    <source>
        <dbReference type="SAM" id="Phobius"/>
    </source>
</evidence>
<proteinExistence type="predicted"/>
<protein>
    <submittedName>
        <fullName evidence="2">Uncharacterized protein</fullName>
    </submittedName>
</protein>
<gene>
    <name evidence="2" type="ORF">SKC38_10600</name>
</gene>
<evidence type="ECO:0000313" key="3">
    <source>
        <dbReference type="Proteomes" id="UP001598114"/>
    </source>
</evidence>
<dbReference type="Proteomes" id="UP001598114">
    <property type="component" value="Unassembled WGS sequence"/>
</dbReference>